<protein>
    <submittedName>
        <fullName evidence="1">Uncharacterized protein</fullName>
    </submittedName>
</protein>
<proteinExistence type="predicted"/>
<comment type="caution">
    <text evidence="1">The sequence shown here is derived from an EMBL/GenBank/DDBJ whole genome shotgun (WGS) entry which is preliminary data.</text>
</comment>
<evidence type="ECO:0000313" key="1">
    <source>
        <dbReference type="EMBL" id="KAJ8883735.1"/>
    </source>
</evidence>
<keyword evidence="2" id="KW-1185">Reference proteome</keyword>
<dbReference type="Proteomes" id="UP001159363">
    <property type="component" value="Chromosome 4"/>
</dbReference>
<reference evidence="1 2" key="1">
    <citation type="submission" date="2023-02" db="EMBL/GenBank/DDBJ databases">
        <title>LHISI_Scaffold_Assembly.</title>
        <authorList>
            <person name="Stuart O.P."/>
            <person name="Cleave R."/>
            <person name="Magrath M.J.L."/>
            <person name="Mikheyev A.S."/>
        </authorList>
    </citation>
    <scope>NUCLEOTIDE SEQUENCE [LARGE SCALE GENOMIC DNA]</scope>
    <source>
        <strain evidence="1">Daus_M_001</strain>
        <tissue evidence="1">Leg muscle</tissue>
    </source>
</reference>
<organism evidence="1 2">
    <name type="scientific">Dryococelus australis</name>
    <dbReference type="NCBI Taxonomy" id="614101"/>
    <lineage>
        <taxon>Eukaryota</taxon>
        <taxon>Metazoa</taxon>
        <taxon>Ecdysozoa</taxon>
        <taxon>Arthropoda</taxon>
        <taxon>Hexapoda</taxon>
        <taxon>Insecta</taxon>
        <taxon>Pterygota</taxon>
        <taxon>Neoptera</taxon>
        <taxon>Polyneoptera</taxon>
        <taxon>Phasmatodea</taxon>
        <taxon>Verophasmatodea</taxon>
        <taxon>Anareolatae</taxon>
        <taxon>Phasmatidae</taxon>
        <taxon>Eurycanthinae</taxon>
        <taxon>Dryococelus</taxon>
    </lineage>
</organism>
<dbReference type="EMBL" id="JARBHB010000005">
    <property type="protein sequence ID" value="KAJ8883735.1"/>
    <property type="molecule type" value="Genomic_DNA"/>
</dbReference>
<name>A0ABQ9HHN8_9NEOP</name>
<sequence>MRVVIVSEDCTKKYFQFGVTPPETRGGVRQEEKCELKRAAPIQSHYYRGKNTARQYLNSLLNVKKKWEMSLEKHMFFQTIFNENFNISFDAPCTDKCSTCMSLANENNDERDKTLKHNLQIE</sequence>
<gene>
    <name evidence="1" type="ORF">PR048_015589</name>
</gene>
<accession>A0ABQ9HHN8</accession>
<evidence type="ECO:0000313" key="2">
    <source>
        <dbReference type="Proteomes" id="UP001159363"/>
    </source>
</evidence>